<evidence type="ECO:0000256" key="1">
    <source>
        <dbReference type="ARBA" id="ARBA00006734"/>
    </source>
</evidence>
<organism evidence="8 9">
    <name type="scientific">Sporothrix eucalyptigena</name>
    <dbReference type="NCBI Taxonomy" id="1812306"/>
    <lineage>
        <taxon>Eukaryota</taxon>
        <taxon>Fungi</taxon>
        <taxon>Dikarya</taxon>
        <taxon>Ascomycota</taxon>
        <taxon>Pezizomycotina</taxon>
        <taxon>Sordariomycetes</taxon>
        <taxon>Sordariomycetidae</taxon>
        <taxon>Ophiostomatales</taxon>
        <taxon>Ophiostomataceae</taxon>
        <taxon>Sporothrix</taxon>
    </lineage>
</organism>
<evidence type="ECO:0000256" key="7">
    <source>
        <dbReference type="SAM" id="MobiDB-lite"/>
    </source>
</evidence>
<dbReference type="InterPro" id="IPR002088">
    <property type="entry name" value="Prenyl_trans_a"/>
</dbReference>
<keyword evidence="4" id="KW-0677">Repeat</keyword>
<evidence type="ECO:0000256" key="3">
    <source>
        <dbReference type="ARBA" id="ARBA00022679"/>
    </source>
</evidence>
<dbReference type="PANTHER" id="PTHR11129:SF2">
    <property type="entry name" value="GERANYLGERANYL TRANSFERASE TYPE-2 SUBUNIT ALPHA"/>
    <property type="match status" value="1"/>
</dbReference>
<comment type="caution">
    <text evidence="8">The sequence shown here is derived from an EMBL/GenBank/DDBJ whole genome shotgun (WGS) entry which is preliminary data.</text>
</comment>
<sequence length="439" mass="50735">MASHGIPRGPRTRTDEQKRLDSEKIEKYHELEKQIRSSATYDESVFNNTTRLLRLNPEYYTVWNVRRRCLTSGTFGLLSRRRPGSRSLGAPLTTSRTGTSTLPSDDSSGTASGTSPSSQELGLTTSSTLSADAAEDAVQDAGNFDNTYTSLEEARAKDADILESELQFTIPLLLEFPKCYWIWSYRLWVLEQAVARLDVVRARRIWEAELVLDSKMLTKDRRNFHAWGYRRQVVERLESAALSVTGAETGTSLVEPEFEYTTKMIHRDLSNFSAWHNRSKLIPRLLAERNADDAARTAFFEEEELSIIREALNVGPEDQSLWFYHQFLMLDLIEYTGRPTLVPHLTVEERMTYITRELEDIRDLLTDYDDVKWIHEALFEYTLAVAKMQDRSLTETERIEVQGWLVQLRKLDPKRNGRWDDLELEHIRGRQPNFAQESI</sequence>
<gene>
    <name evidence="8" type="primary">BET4</name>
    <name evidence="8" type="ORF">SEUCBS140593_002330</name>
</gene>
<accession>A0ABP0B6L3</accession>
<proteinExistence type="inferred from homology"/>
<dbReference type="Gene3D" id="1.25.40.120">
    <property type="entry name" value="Protein prenylyltransferase"/>
    <property type="match status" value="2"/>
</dbReference>
<keyword evidence="9" id="KW-1185">Reference proteome</keyword>
<comment type="function">
    <text evidence="6">Catalyzes the transfer of a geranyl-geranyl moiety from geranyl-geranyl pyrophosphate to cysteines occuring in specific C-terminal amino acid sequences.</text>
</comment>
<evidence type="ECO:0000313" key="8">
    <source>
        <dbReference type="EMBL" id="CAK7214851.1"/>
    </source>
</evidence>
<name>A0ABP0B6L3_9PEZI</name>
<feature type="compositionally biased region" description="Low complexity" evidence="7">
    <location>
        <begin position="103"/>
        <end position="118"/>
    </location>
</feature>
<dbReference type="EMBL" id="CAWUHD010000015">
    <property type="protein sequence ID" value="CAK7214851.1"/>
    <property type="molecule type" value="Genomic_DNA"/>
</dbReference>
<dbReference type="Pfam" id="PF01239">
    <property type="entry name" value="PPTA"/>
    <property type="match status" value="5"/>
</dbReference>
<evidence type="ECO:0000313" key="9">
    <source>
        <dbReference type="Proteomes" id="UP001642482"/>
    </source>
</evidence>
<evidence type="ECO:0000256" key="2">
    <source>
        <dbReference type="ARBA" id="ARBA00022602"/>
    </source>
</evidence>
<evidence type="ECO:0000256" key="5">
    <source>
        <dbReference type="ARBA" id="ARBA00047658"/>
    </source>
</evidence>
<feature type="region of interest" description="Disordered" evidence="7">
    <location>
        <begin position="1"/>
        <end position="20"/>
    </location>
</feature>
<dbReference type="Proteomes" id="UP001642482">
    <property type="component" value="Unassembled WGS sequence"/>
</dbReference>
<dbReference type="EC" id="2.5.1.60" evidence="6"/>
<keyword evidence="3 6" id="KW-0808">Transferase</keyword>
<comment type="similarity">
    <text evidence="1 6">Belongs to the protein prenyltransferase subunit alpha family.</text>
</comment>
<dbReference type="GO" id="GO:0004663">
    <property type="term" value="F:Rab geranylgeranyltransferase activity"/>
    <property type="evidence" value="ECO:0007669"/>
    <property type="project" value="UniProtKB-EC"/>
</dbReference>
<reference evidence="8 9" key="1">
    <citation type="submission" date="2024-01" db="EMBL/GenBank/DDBJ databases">
        <authorList>
            <person name="Allen C."/>
            <person name="Tagirdzhanova G."/>
        </authorList>
    </citation>
    <scope>NUCLEOTIDE SEQUENCE [LARGE SCALE GENOMIC DNA]</scope>
</reference>
<dbReference type="PROSITE" id="PS51147">
    <property type="entry name" value="PFTA"/>
    <property type="match status" value="4"/>
</dbReference>
<dbReference type="PANTHER" id="PTHR11129">
    <property type="entry name" value="PROTEIN FARNESYLTRANSFERASE ALPHA SUBUNIT/RAB GERANYLGERANYL TRANSFERASE ALPHA SUBUNIT"/>
    <property type="match status" value="1"/>
</dbReference>
<protein>
    <recommendedName>
        <fullName evidence="6">Geranylgeranyl transferase type-2 subunit alpha</fullName>
        <ecNumber evidence="6">2.5.1.60</ecNumber>
    </recommendedName>
    <alternativeName>
        <fullName evidence="6">Geranylgeranyl transferase type II subunit alpha</fullName>
    </alternativeName>
</protein>
<evidence type="ECO:0000256" key="6">
    <source>
        <dbReference type="RuleBase" id="RU367120"/>
    </source>
</evidence>
<keyword evidence="2 6" id="KW-0637">Prenyltransferase</keyword>
<feature type="compositionally biased region" description="Polar residues" evidence="7">
    <location>
        <begin position="92"/>
        <end position="102"/>
    </location>
</feature>
<feature type="region of interest" description="Disordered" evidence="7">
    <location>
        <begin position="80"/>
        <end position="124"/>
    </location>
</feature>
<comment type="catalytic activity">
    <reaction evidence="5 6">
        <text>geranylgeranyl diphosphate + L-cysteinyl-[protein] = S-geranylgeranyl-L-cysteinyl-[protein] + diphosphate</text>
        <dbReference type="Rhea" id="RHEA:21240"/>
        <dbReference type="Rhea" id="RHEA-COMP:10131"/>
        <dbReference type="Rhea" id="RHEA-COMP:11537"/>
        <dbReference type="ChEBI" id="CHEBI:29950"/>
        <dbReference type="ChEBI" id="CHEBI:33019"/>
        <dbReference type="ChEBI" id="CHEBI:57533"/>
        <dbReference type="ChEBI" id="CHEBI:86021"/>
        <dbReference type="EC" id="2.5.1.60"/>
    </reaction>
</comment>
<evidence type="ECO:0000256" key="4">
    <source>
        <dbReference type="ARBA" id="ARBA00022737"/>
    </source>
</evidence>
<dbReference type="SUPFAM" id="SSF48439">
    <property type="entry name" value="Protein prenylyltransferase"/>
    <property type="match status" value="1"/>
</dbReference>